<dbReference type="InterPro" id="IPR000323">
    <property type="entry name" value="Cu2_ascorb_mOase_N"/>
</dbReference>
<dbReference type="InterPro" id="IPR036939">
    <property type="entry name" value="Cu2_ascorb_mOase_N_sf"/>
</dbReference>
<dbReference type="InterPro" id="IPR024548">
    <property type="entry name" value="Cu2_monoox_C"/>
</dbReference>
<evidence type="ECO:0000313" key="5">
    <source>
        <dbReference type="EMBL" id="KAJ3261962.1"/>
    </source>
</evidence>
<dbReference type="Gene3D" id="2.60.120.230">
    <property type="match status" value="1"/>
</dbReference>
<dbReference type="CDD" id="cd09631">
    <property type="entry name" value="DOMON_DOH"/>
    <property type="match status" value="1"/>
</dbReference>
<keyword evidence="3" id="KW-0325">Glycoprotein</keyword>
<evidence type="ECO:0000256" key="3">
    <source>
        <dbReference type="ARBA" id="ARBA00023180"/>
    </source>
</evidence>
<dbReference type="PROSITE" id="PS50836">
    <property type="entry name" value="DOMON"/>
    <property type="match status" value="1"/>
</dbReference>
<dbReference type="InterPro" id="IPR045266">
    <property type="entry name" value="DOH_DOMON"/>
</dbReference>
<dbReference type="InterPro" id="IPR000945">
    <property type="entry name" value="DBH-like"/>
</dbReference>
<dbReference type="Pfam" id="PF03351">
    <property type="entry name" value="DOMON"/>
    <property type="match status" value="1"/>
</dbReference>
<reference evidence="5" key="1">
    <citation type="submission" date="2020-05" db="EMBL/GenBank/DDBJ databases">
        <title>Phylogenomic resolution of chytrid fungi.</title>
        <authorList>
            <person name="Stajich J.E."/>
            <person name="Amses K."/>
            <person name="Simmons R."/>
            <person name="Seto K."/>
            <person name="Myers J."/>
            <person name="Bonds A."/>
            <person name="Quandt C.A."/>
            <person name="Barry K."/>
            <person name="Liu P."/>
            <person name="Grigoriev I."/>
            <person name="Longcore J.E."/>
            <person name="James T.Y."/>
        </authorList>
    </citation>
    <scope>NUCLEOTIDE SEQUENCE</scope>
    <source>
        <strain evidence="5">PLAUS21</strain>
    </source>
</reference>
<feature type="domain" description="DOMON" evidence="4">
    <location>
        <begin position="36"/>
        <end position="151"/>
    </location>
</feature>
<dbReference type="EMBL" id="JADGKB010000003">
    <property type="protein sequence ID" value="KAJ3261962.1"/>
    <property type="molecule type" value="Genomic_DNA"/>
</dbReference>
<dbReference type="GO" id="GO:0005507">
    <property type="term" value="F:copper ion binding"/>
    <property type="evidence" value="ECO:0007669"/>
    <property type="project" value="InterPro"/>
</dbReference>
<proteinExistence type="inferred from homology"/>
<evidence type="ECO:0000256" key="2">
    <source>
        <dbReference type="ARBA" id="ARBA00023157"/>
    </source>
</evidence>
<evidence type="ECO:0000313" key="6">
    <source>
        <dbReference type="Proteomes" id="UP001210925"/>
    </source>
</evidence>
<dbReference type="SUPFAM" id="SSF49344">
    <property type="entry name" value="CBD9-like"/>
    <property type="match status" value="1"/>
</dbReference>
<keyword evidence="6" id="KW-1185">Reference proteome</keyword>
<sequence>MLSLLFSAIGVLGQSWIPFPTEKYTQNATLTTGSNKTMQLFWQVTDDSIEFGLASQNGQTWLGLGVSDAGGMKGADVWVGHQKDGKFALEDRYSSVPGAPELDSSQDLTLLKSYQTGNITGFTFTRKLSTCDEKDMKISLTSPQWFIYALGTNNEFGKHGPGDNGQILLDISGNYFKKFSEPPQNSTVLSVIAPSFNIPQETTVYCYSYHEFTNLEKSHILVEDSKISSPFVHHLVGYLCDQPLTTLKPGQLLCNHYDEANYKVNFNNTCSRLYTTWAKGGKRKLYPSDVGKPIGKSEYNTLYMVMETHYNNPNLLQNQVDPGSGLEFTISTQLRKYDIGVVTLGTPQDTMFLAPGGYPSAVSECGPKCTTKDNAIPPSGLTVISTGLHMHKRGKSISTRHIRNDKELTKFPSMDHFDFDYQSYTYADMNVDKILPGDRLITNCTFDTTQDTKVVEGGWSSEQEMCYAFVEYYPAMKYFPVCEQIPDFTHINGAPSALIAMSNAMECPTSNNDSNSVVMVDAKDMPSFIALPQTCPANGTSTSPSATPSVKSNAIKAFPFILWIMFV</sequence>
<dbReference type="Pfam" id="PF01082">
    <property type="entry name" value="Cu2_monooxygen"/>
    <property type="match status" value="1"/>
</dbReference>
<dbReference type="Proteomes" id="UP001210925">
    <property type="component" value="Unassembled WGS sequence"/>
</dbReference>
<accession>A0AAD5UM35</accession>
<dbReference type="PANTHER" id="PTHR10157:SF23">
    <property type="entry name" value="MOXD1 HOMOLOG 1"/>
    <property type="match status" value="1"/>
</dbReference>
<dbReference type="InterPro" id="IPR014784">
    <property type="entry name" value="Cu2_ascorb_mOase-like_C"/>
</dbReference>
<dbReference type="Pfam" id="PF03712">
    <property type="entry name" value="Cu2_monoox_C"/>
    <property type="match status" value="1"/>
</dbReference>
<dbReference type="Gene3D" id="2.60.120.310">
    <property type="entry name" value="Copper type II, ascorbate-dependent monooxygenase, N-terminal domain"/>
    <property type="match status" value="1"/>
</dbReference>
<dbReference type="InterPro" id="IPR005018">
    <property type="entry name" value="DOMON_domain"/>
</dbReference>
<dbReference type="AlphaFoldDB" id="A0AAD5UM35"/>
<organism evidence="5 6">
    <name type="scientific">Boothiomyces macroporosus</name>
    <dbReference type="NCBI Taxonomy" id="261099"/>
    <lineage>
        <taxon>Eukaryota</taxon>
        <taxon>Fungi</taxon>
        <taxon>Fungi incertae sedis</taxon>
        <taxon>Chytridiomycota</taxon>
        <taxon>Chytridiomycota incertae sedis</taxon>
        <taxon>Chytridiomycetes</taxon>
        <taxon>Rhizophydiales</taxon>
        <taxon>Terramycetaceae</taxon>
        <taxon>Boothiomyces</taxon>
    </lineage>
</organism>
<gene>
    <name evidence="5" type="ORF">HK103_003805</name>
</gene>
<keyword evidence="2" id="KW-1015">Disulfide bond</keyword>
<dbReference type="PANTHER" id="PTHR10157">
    <property type="entry name" value="DOPAMINE BETA HYDROXYLASE RELATED"/>
    <property type="match status" value="1"/>
</dbReference>
<evidence type="ECO:0000259" key="4">
    <source>
        <dbReference type="PROSITE" id="PS50836"/>
    </source>
</evidence>
<evidence type="ECO:0000256" key="1">
    <source>
        <dbReference type="ARBA" id="ARBA00010676"/>
    </source>
</evidence>
<dbReference type="GO" id="GO:0004500">
    <property type="term" value="F:dopamine beta-monooxygenase activity"/>
    <property type="evidence" value="ECO:0007669"/>
    <property type="project" value="InterPro"/>
</dbReference>
<protein>
    <recommendedName>
        <fullName evidence="4">DOMON domain-containing protein</fullName>
    </recommendedName>
</protein>
<comment type="similarity">
    <text evidence="1">Belongs to the copper type II ascorbate-dependent monooxygenase family.</text>
</comment>
<dbReference type="InterPro" id="IPR008977">
    <property type="entry name" value="PHM/PNGase_F_dom_sf"/>
</dbReference>
<dbReference type="Gene3D" id="2.60.40.1210">
    <property type="entry name" value="Cellobiose dehydrogenase, cytochrome domain"/>
    <property type="match status" value="1"/>
</dbReference>
<dbReference type="SMART" id="SM00664">
    <property type="entry name" value="DoH"/>
    <property type="match status" value="1"/>
</dbReference>
<dbReference type="SUPFAM" id="SSF49742">
    <property type="entry name" value="PHM/PNGase F"/>
    <property type="match status" value="2"/>
</dbReference>
<name>A0AAD5UM35_9FUNG</name>
<comment type="caution">
    <text evidence="5">The sequence shown here is derived from an EMBL/GenBank/DDBJ whole genome shotgun (WGS) entry which is preliminary data.</text>
</comment>